<protein>
    <recommendedName>
        <fullName evidence="4">Flavin reductase like domain-containing protein</fullName>
    </recommendedName>
</protein>
<comment type="caution">
    <text evidence="5">The sequence shown here is derived from an EMBL/GenBank/DDBJ whole genome shotgun (WGS) entry which is preliminary data.</text>
</comment>
<comment type="cofactor">
    <cofactor evidence="1">
        <name>FMN</name>
        <dbReference type="ChEBI" id="CHEBI:58210"/>
    </cofactor>
</comment>
<dbReference type="Proteomes" id="UP000183615">
    <property type="component" value="Unassembled WGS sequence"/>
</dbReference>
<dbReference type="Pfam" id="PF01613">
    <property type="entry name" value="Flavin_Reduct"/>
    <property type="match status" value="1"/>
</dbReference>
<organism evidence="5 6">
    <name type="scientific">Marine Group III euryarchaeote CG-Epi2</name>
    <dbReference type="NCBI Taxonomy" id="1888996"/>
    <lineage>
        <taxon>Archaea</taxon>
        <taxon>Methanobacteriati</taxon>
        <taxon>Thermoplasmatota</taxon>
        <taxon>Thermoplasmata</taxon>
        <taxon>Candidatus Thermoprofundales</taxon>
    </lineage>
</organism>
<dbReference type="PANTHER" id="PTHR30466:SF11">
    <property type="entry name" value="FLAVIN-DEPENDENT MONOOXYGENASE, REDUCTASE SUBUNIT HSAB"/>
    <property type="match status" value="1"/>
</dbReference>
<gene>
    <name evidence="5" type="ORF">BET99_03800</name>
</gene>
<dbReference type="SUPFAM" id="SSF50475">
    <property type="entry name" value="FMN-binding split barrel"/>
    <property type="match status" value="1"/>
</dbReference>
<dbReference type="InterPro" id="IPR002563">
    <property type="entry name" value="Flavin_Rdtase-like_dom"/>
</dbReference>
<dbReference type="EMBL" id="MIYZ01000008">
    <property type="protein sequence ID" value="OIR22724.1"/>
    <property type="molecule type" value="Genomic_DNA"/>
</dbReference>
<dbReference type="SMART" id="SM00903">
    <property type="entry name" value="Flavin_Reduct"/>
    <property type="match status" value="1"/>
</dbReference>
<dbReference type="AlphaFoldDB" id="A0A1J5U9X0"/>
<keyword evidence="3" id="KW-0560">Oxidoreductase</keyword>
<evidence type="ECO:0000256" key="1">
    <source>
        <dbReference type="ARBA" id="ARBA00001917"/>
    </source>
</evidence>
<dbReference type="PANTHER" id="PTHR30466">
    <property type="entry name" value="FLAVIN REDUCTASE"/>
    <property type="match status" value="1"/>
</dbReference>
<dbReference type="Gene3D" id="2.30.110.10">
    <property type="entry name" value="Electron Transport, Fmn-binding Protein, Chain A"/>
    <property type="match status" value="1"/>
</dbReference>
<dbReference type="GO" id="GO:0010181">
    <property type="term" value="F:FMN binding"/>
    <property type="evidence" value="ECO:0007669"/>
    <property type="project" value="InterPro"/>
</dbReference>
<accession>A0A1J5U9X0</accession>
<evidence type="ECO:0000313" key="5">
    <source>
        <dbReference type="EMBL" id="OIR22724.1"/>
    </source>
</evidence>
<evidence type="ECO:0000259" key="4">
    <source>
        <dbReference type="SMART" id="SM00903"/>
    </source>
</evidence>
<dbReference type="InterPro" id="IPR012349">
    <property type="entry name" value="Split_barrel_FMN-bd"/>
</dbReference>
<dbReference type="InterPro" id="IPR050268">
    <property type="entry name" value="NADH-dep_flavin_reductase"/>
</dbReference>
<sequence length="162" mass="17906">MAVDNDLFKELMRRFAAGVTLVTFNENDKFGGLTVSSFCSLSMNPPLVLICIDRKIVSHESLKNSDTFGINICNSNQGKLAWDFANSNVDKNELIKSLPHTLTDLGTPLLEDCLASMECKITERHEGGDHTIFIGQIENGNFDENSKPLIYYGSGLGEFNPN</sequence>
<comment type="similarity">
    <text evidence="2">Belongs to the non-flavoprotein flavin reductase family.</text>
</comment>
<feature type="domain" description="Flavin reductase like" evidence="4">
    <location>
        <begin position="12"/>
        <end position="158"/>
    </location>
</feature>
<evidence type="ECO:0000256" key="2">
    <source>
        <dbReference type="ARBA" id="ARBA00008898"/>
    </source>
</evidence>
<proteinExistence type="inferred from homology"/>
<evidence type="ECO:0000256" key="3">
    <source>
        <dbReference type="ARBA" id="ARBA00023002"/>
    </source>
</evidence>
<dbReference type="GO" id="GO:0042602">
    <property type="term" value="F:riboflavin reductase (NADPH) activity"/>
    <property type="evidence" value="ECO:0007669"/>
    <property type="project" value="TreeGrafter"/>
</dbReference>
<evidence type="ECO:0000313" key="6">
    <source>
        <dbReference type="Proteomes" id="UP000183615"/>
    </source>
</evidence>
<reference evidence="5 6" key="1">
    <citation type="submission" date="2016-08" db="EMBL/GenBank/DDBJ databases">
        <title>New Insights into Marine Group III Euryarchaeota, from dark to light.</title>
        <authorList>
            <person name="Haro-Moreno J.M."/>
            <person name="Rodriguez-Valera F."/>
            <person name="Lopez-Garcia P."/>
            <person name="Moreira D."/>
            <person name="Martin-Cuadrado A.B."/>
        </authorList>
    </citation>
    <scope>NUCLEOTIDE SEQUENCE [LARGE SCALE GENOMIC DNA]</scope>
    <source>
        <strain evidence="5">CG-Epi2</strain>
    </source>
</reference>
<name>A0A1J5U9X0_9ARCH</name>